<dbReference type="InterPro" id="IPR029066">
    <property type="entry name" value="PLP-binding_barrel"/>
</dbReference>
<dbReference type="Gene3D" id="2.40.37.10">
    <property type="entry name" value="Lyase, Ornithine Decarboxylase, Chain A, domain 1"/>
    <property type="match status" value="1"/>
</dbReference>
<dbReference type="PANTHER" id="PTHR43727">
    <property type="entry name" value="DIAMINOPIMELATE DECARBOXYLASE"/>
    <property type="match status" value="1"/>
</dbReference>
<feature type="binding site" evidence="5">
    <location>
        <position position="337"/>
    </location>
    <ligand>
        <name>substrate</name>
    </ligand>
</feature>
<dbReference type="EMBL" id="BMOD01000001">
    <property type="protein sequence ID" value="GGJ20956.1"/>
    <property type="molecule type" value="Genomic_DNA"/>
</dbReference>
<dbReference type="EC" id="4.1.1.20" evidence="5 6"/>
<name>A0ABQ2CUL3_9DEIO</name>
<evidence type="ECO:0000256" key="5">
    <source>
        <dbReference type="HAMAP-Rule" id="MF_02120"/>
    </source>
</evidence>
<keyword evidence="4 5" id="KW-0456">Lyase</keyword>
<comment type="subunit">
    <text evidence="5">Homodimer.</text>
</comment>
<feature type="binding site" evidence="5">
    <location>
        <position position="279"/>
    </location>
    <ligand>
        <name>substrate</name>
    </ligand>
</feature>
<evidence type="ECO:0000256" key="7">
    <source>
        <dbReference type="RuleBase" id="RU003738"/>
    </source>
</evidence>
<evidence type="ECO:0000313" key="11">
    <source>
        <dbReference type="Proteomes" id="UP000632222"/>
    </source>
</evidence>
<feature type="domain" description="Orn/DAP/Arg decarboxylase 2 C-terminal" evidence="8">
    <location>
        <begin position="19"/>
        <end position="335"/>
    </location>
</feature>
<feature type="binding site" evidence="5">
    <location>
        <position position="244"/>
    </location>
    <ligand>
        <name>substrate</name>
    </ligand>
</feature>
<feature type="binding site" evidence="5">
    <location>
        <position position="309"/>
    </location>
    <ligand>
        <name>substrate</name>
    </ligand>
</feature>
<dbReference type="PANTHER" id="PTHR43727:SF2">
    <property type="entry name" value="GROUP IV DECARBOXYLASE"/>
    <property type="match status" value="1"/>
</dbReference>
<feature type="binding site" evidence="5">
    <location>
        <position position="337"/>
    </location>
    <ligand>
        <name>pyridoxal 5'-phosphate</name>
        <dbReference type="ChEBI" id="CHEBI:597326"/>
    </ligand>
</feature>
<accession>A0ABQ2CUL3</accession>
<dbReference type="PRINTS" id="PR01181">
    <property type="entry name" value="DAPDCRBXLASE"/>
</dbReference>
<keyword evidence="5" id="KW-0028">Amino-acid biosynthesis</keyword>
<dbReference type="InterPro" id="IPR022643">
    <property type="entry name" value="De-COase2_C"/>
</dbReference>
<dbReference type="SUPFAM" id="SSF51419">
    <property type="entry name" value="PLP-binding barrel"/>
    <property type="match status" value="1"/>
</dbReference>
<feature type="domain" description="Orn/DAP/Arg decarboxylase 2 N-terminal" evidence="9">
    <location>
        <begin position="26"/>
        <end position="248"/>
    </location>
</feature>
<dbReference type="Proteomes" id="UP000632222">
    <property type="component" value="Unassembled WGS sequence"/>
</dbReference>
<dbReference type="InterPro" id="IPR009006">
    <property type="entry name" value="Ala_racemase/Decarboxylase_C"/>
</dbReference>
<feature type="modified residue" description="N6-(pyridoxal phosphate)lysine" evidence="5">
    <location>
        <position position="47"/>
    </location>
</feature>
<dbReference type="CDD" id="cd06828">
    <property type="entry name" value="PLPDE_III_DapDC"/>
    <property type="match status" value="1"/>
</dbReference>
<comment type="function">
    <text evidence="5">Specifically catalyzes the decarboxylation of meso-diaminopimelate (meso-DAP) to L-lysine.</text>
</comment>
<dbReference type="InterPro" id="IPR022653">
    <property type="entry name" value="De-COase2_pyr-phos_BS"/>
</dbReference>
<dbReference type="PROSITE" id="PS00878">
    <property type="entry name" value="ODR_DC_2_1"/>
    <property type="match status" value="1"/>
</dbReference>
<feature type="binding site" evidence="5">
    <location>
        <position position="283"/>
    </location>
    <ligand>
        <name>substrate</name>
    </ligand>
</feature>
<comment type="cofactor">
    <cofactor evidence="1 5 7">
        <name>pyridoxal 5'-phosphate</name>
        <dbReference type="ChEBI" id="CHEBI:597326"/>
    </cofactor>
</comment>
<keyword evidence="3 5" id="KW-0663">Pyridoxal phosphate</keyword>
<feature type="binding site" evidence="5">
    <location>
        <position position="213"/>
    </location>
    <ligand>
        <name>pyridoxal 5'-phosphate</name>
        <dbReference type="ChEBI" id="CHEBI:597326"/>
    </ligand>
</feature>
<dbReference type="RefSeq" id="WP_188999026.1">
    <property type="nucleotide sequence ID" value="NZ_BMOD01000001.1"/>
</dbReference>
<protein>
    <recommendedName>
        <fullName evidence="5 6">Diaminopimelate decarboxylase</fullName>
        <shortName evidence="5">DAP decarboxylase</shortName>
        <shortName evidence="5">DAPDC</shortName>
        <ecNumber evidence="5 6">4.1.1.20</ecNumber>
    </recommendedName>
</protein>
<keyword evidence="11" id="KW-1185">Reference proteome</keyword>
<dbReference type="Pfam" id="PF02784">
    <property type="entry name" value="Orn_Arg_deC_N"/>
    <property type="match status" value="1"/>
</dbReference>
<proteinExistence type="inferred from homology"/>
<dbReference type="NCBIfam" id="TIGR01048">
    <property type="entry name" value="lysA"/>
    <property type="match status" value="1"/>
</dbReference>
<dbReference type="SUPFAM" id="SSF50621">
    <property type="entry name" value="Alanine racemase C-terminal domain-like"/>
    <property type="match status" value="1"/>
</dbReference>
<comment type="similarity">
    <text evidence="5">Belongs to the Orn/Lys/Arg decarboxylase class-II family. LysA subfamily.</text>
</comment>
<keyword evidence="5 7" id="KW-0457">Lysine biosynthesis</keyword>
<evidence type="ECO:0000259" key="8">
    <source>
        <dbReference type="Pfam" id="PF00278"/>
    </source>
</evidence>
<keyword evidence="2 5" id="KW-0210">Decarboxylase</keyword>
<comment type="caution">
    <text evidence="10">The sequence shown here is derived from an EMBL/GenBank/DDBJ whole genome shotgun (WGS) entry which is preliminary data.</text>
</comment>
<evidence type="ECO:0000256" key="1">
    <source>
        <dbReference type="ARBA" id="ARBA00001933"/>
    </source>
</evidence>
<organism evidence="10 11">
    <name type="scientific">Deinococcus roseus</name>
    <dbReference type="NCBI Taxonomy" id="392414"/>
    <lineage>
        <taxon>Bacteria</taxon>
        <taxon>Thermotogati</taxon>
        <taxon>Deinococcota</taxon>
        <taxon>Deinococci</taxon>
        <taxon>Deinococcales</taxon>
        <taxon>Deinococcaceae</taxon>
        <taxon>Deinococcus</taxon>
    </lineage>
</organism>
<evidence type="ECO:0000256" key="3">
    <source>
        <dbReference type="ARBA" id="ARBA00022898"/>
    </source>
</evidence>
<dbReference type="Pfam" id="PF00278">
    <property type="entry name" value="Orn_DAP_Arg_deC"/>
    <property type="match status" value="1"/>
</dbReference>
<dbReference type="InterPro" id="IPR022644">
    <property type="entry name" value="De-COase2_N"/>
</dbReference>
<evidence type="ECO:0000256" key="2">
    <source>
        <dbReference type="ARBA" id="ARBA00022793"/>
    </source>
</evidence>
<evidence type="ECO:0000256" key="4">
    <source>
        <dbReference type="ARBA" id="ARBA00023239"/>
    </source>
</evidence>
<sequence length="381" mass="41964">MLSREQLLHAAETHGTPLYVYDARVLDERIQRAIQAFSGAKIFFAMKANSNLHIVRRMKDQGLGFEVVSYGELHKALHAGVPGERILVNGPAKTLEEYELGQQVGATFILDRLDECHFLKPGAKAIVRVNPELHVSTHSHLATGEAHSKFGIPLGHAAEALQQARDAGLNVRGLHLHIGSAIQNPEDFREAFEKVAHLADEVGHLEVLDVGGGWGLNADLEGIAKIAFEAAKSFGAELWVEPGRFLVSESGVLLTRVVGTKETARKFVLLDAGMTEILRPMLYGAMHPLRPLWDHPETDRFDLAGPACESGDVLARDVELPLPERGNILALEQAGAYGAVMSSTYLSRPRPAEVLWDGDFRVIRRRESLEKLWELEMTSGF</sequence>
<comment type="catalytic activity">
    <reaction evidence="5 7">
        <text>meso-2,6-diaminopimelate + H(+) = L-lysine + CO2</text>
        <dbReference type="Rhea" id="RHEA:15101"/>
        <dbReference type="ChEBI" id="CHEBI:15378"/>
        <dbReference type="ChEBI" id="CHEBI:16526"/>
        <dbReference type="ChEBI" id="CHEBI:32551"/>
        <dbReference type="ChEBI" id="CHEBI:57791"/>
        <dbReference type="EC" id="4.1.1.20"/>
    </reaction>
</comment>
<evidence type="ECO:0000313" key="10">
    <source>
        <dbReference type="EMBL" id="GGJ20956.1"/>
    </source>
</evidence>
<comment type="pathway">
    <text evidence="5 7">Amino-acid biosynthesis; L-lysine biosynthesis via DAP pathway; L-lysine from DL-2,6-diaminopimelate: step 1/1.</text>
</comment>
<dbReference type="InterPro" id="IPR002986">
    <property type="entry name" value="DAP_deCOOHase_LysA"/>
</dbReference>
<evidence type="ECO:0000256" key="6">
    <source>
        <dbReference type="NCBIfam" id="TIGR01048"/>
    </source>
</evidence>
<dbReference type="Gene3D" id="3.20.20.10">
    <property type="entry name" value="Alanine racemase"/>
    <property type="match status" value="1"/>
</dbReference>
<dbReference type="InterPro" id="IPR000183">
    <property type="entry name" value="Orn/DAP/Arg_de-COase"/>
</dbReference>
<dbReference type="PRINTS" id="PR01179">
    <property type="entry name" value="ODADCRBXLASE"/>
</dbReference>
<gene>
    <name evidence="5 10" type="primary">lysA</name>
    <name evidence="10" type="ORF">GCM10008938_03980</name>
</gene>
<reference evidence="11" key="1">
    <citation type="journal article" date="2019" name="Int. J. Syst. Evol. Microbiol.">
        <title>The Global Catalogue of Microorganisms (GCM) 10K type strain sequencing project: providing services to taxonomists for standard genome sequencing and annotation.</title>
        <authorList>
            <consortium name="The Broad Institute Genomics Platform"/>
            <consortium name="The Broad Institute Genome Sequencing Center for Infectious Disease"/>
            <person name="Wu L."/>
            <person name="Ma J."/>
        </authorList>
    </citation>
    <scope>NUCLEOTIDE SEQUENCE [LARGE SCALE GENOMIC DNA]</scope>
    <source>
        <strain evidence="11">JCM 14370</strain>
    </source>
</reference>
<feature type="binding site" evidence="5">
    <location>
        <begin position="241"/>
        <end position="244"/>
    </location>
    <ligand>
        <name>pyridoxal 5'-phosphate</name>
        <dbReference type="ChEBI" id="CHEBI:597326"/>
    </ligand>
</feature>
<dbReference type="HAMAP" id="MF_02120">
    <property type="entry name" value="LysA"/>
    <property type="match status" value="1"/>
</dbReference>
<evidence type="ECO:0000259" key="9">
    <source>
        <dbReference type="Pfam" id="PF02784"/>
    </source>
</evidence>